<dbReference type="EMBL" id="JALJOT010000016">
    <property type="protein sequence ID" value="KAK9902198.1"/>
    <property type="molecule type" value="Genomic_DNA"/>
</dbReference>
<feature type="domain" description="Phosphotyrosine protein phosphatase I" evidence="3">
    <location>
        <begin position="148"/>
        <end position="320"/>
    </location>
</feature>
<evidence type="ECO:0000313" key="4">
    <source>
        <dbReference type="EMBL" id="KAK9902198.1"/>
    </source>
</evidence>
<protein>
    <recommendedName>
        <fullName evidence="1">protein-tyrosine-phosphatase</fullName>
        <ecNumber evidence="1">3.1.3.48</ecNumber>
    </recommendedName>
</protein>
<dbReference type="EC" id="3.1.3.48" evidence="1"/>
<dbReference type="PANTHER" id="PTHR11717">
    <property type="entry name" value="LOW MOLECULAR WEIGHT PROTEIN TYROSINE PHOSPHATASE"/>
    <property type="match status" value="1"/>
</dbReference>
<dbReference type="Proteomes" id="UP001491310">
    <property type="component" value="Unassembled WGS sequence"/>
</dbReference>
<evidence type="ECO:0000256" key="2">
    <source>
        <dbReference type="SAM" id="MobiDB-lite"/>
    </source>
</evidence>
<gene>
    <name evidence="4" type="ORF">WJX75_007557</name>
</gene>
<sequence>MLSQIAGPPRLLPKIITRKQFAVSAQSQRKSDRVPDHQSERRKGSAWEDEARETYQVDISTGFPVAVGYNRPAEQQHWLSWRDQRSRNLAARGGAGGAQQSSETVSDSQYPEGVPEEGLDQDSDVWPVYRTSPYRAEAARQAQASTTTRILFVDEGHQCRSVLAQAIFDDLLKCYGRHLDVRVESASVGPAPPGEHDRRVVAAARQARVALKPRLPRVFDEVVDIVNFDLVLVLDHFDLTEVVKEVAVLDNINPGGLYAARVKLLGRYAPKAVVFAGPPSLGAEDIPDPLYGNAGGPAELVRLRTTVQQIRAACRGLLQHLLDLDKRCRGRLPLSKALVQALQCPLLSASASCGVAPWLHRTRAQRPVWREGIGAAGSGGADAAGAFYTIRVINGEQRVVRRPAAAKRGYWKDPENVEAELRKFMAAQGISGRMPSCTELREAGAFTLYSAISKHGGVGAFAKQLGLDATRRENGYWEDFDNLKQELVSIASGGSIRQAEESGEAAKQLPMMPTMQDLQRSGHNSLIKAIHQWGGRRAVAKRLGLDCPPSRQSQRLLTLGDLSLELERAAPFVLQFGVMPSSAQLLEAGRSDLVQSIKRMGGFKRVAAALELAFLPARRGRSAAGAWSPGDVQSPLALVQFGSSRPPFPIAMRGAAAGLGLLRKQEEQESEGALVAPLLQEVAAEVQHFVAASGFLRMPTRLELKQAGRPDLVNAVTRCGGFAAVARFLGLTFKETRGRPLKA</sequence>
<reference evidence="4 5" key="1">
    <citation type="journal article" date="2024" name="Nat. Commun.">
        <title>Phylogenomics reveals the evolutionary origins of lichenization in chlorophyte algae.</title>
        <authorList>
            <person name="Puginier C."/>
            <person name="Libourel C."/>
            <person name="Otte J."/>
            <person name="Skaloud P."/>
            <person name="Haon M."/>
            <person name="Grisel S."/>
            <person name="Petersen M."/>
            <person name="Berrin J.G."/>
            <person name="Delaux P.M."/>
            <person name="Dal Grande F."/>
            <person name="Keller J."/>
        </authorList>
    </citation>
    <scope>NUCLEOTIDE SEQUENCE [LARGE SCALE GENOMIC DNA]</scope>
    <source>
        <strain evidence="4 5">SAG 216-7</strain>
    </source>
</reference>
<accession>A0ABR2YCI7</accession>
<comment type="caution">
    <text evidence="4">The sequence shown here is derived from an EMBL/GenBank/DDBJ whole genome shotgun (WGS) entry which is preliminary data.</text>
</comment>
<keyword evidence="5" id="KW-1185">Reference proteome</keyword>
<dbReference type="Pfam" id="PF01451">
    <property type="entry name" value="LMWPc"/>
    <property type="match status" value="1"/>
</dbReference>
<dbReference type="SUPFAM" id="SSF52788">
    <property type="entry name" value="Phosphotyrosine protein phosphatases I"/>
    <property type="match status" value="1"/>
</dbReference>
<dbReference type="Gene3D" id="3.40.50.2300">
    <property type="match status" value="1"/>
</dbReference>
<feature type="region of interest" description="Disordered" evidence="2">
    <location>
        <begin position="90"/>
        <end position="125"/>
    </location>
</feature>
<dbReference type="InterPro" id="IPR050438">
    <property type="entry name" value="LMW_PTPase"/>
</dbReference>
<evidence type="ECO:0000256" key="1">
    <source>
        <dbReference type="ARBA" id="ARBA00013064"/>
    </source>
</evidence>
<proteinExistence type="predicted"/>
<evidence type="ECO:0000259" key="3">
    <source>
        <dbReference type="SMART" id="SM00226"/>
    </source>
</evidence>
<feature type="compositionally biased region" description="Acidic residues" evidence="2">
    <location>
        <begin position="114"/>
        <end position="123"/>
    </location>
</feature>
<evidence type="ECO:0000313" key="5">
    <source>
        <dbReference type="Proteomes" id="UP001491310"/>
    </source>
</evidence>
<organism evidence="4 5">
    <name type="scientific">Coccomyxa subellipsoidea</name>
    <dbReference type="NCBI Taxonomy" id="248742"/>
    <lineage>
        <taxon>Eukaryota</taxon>
        <taxon>Viridiplantae</taxon>
        <taxon>Chlorophyta</taxon>
        <taxon>core chlorophytes</taxon>
        <taxon>Trebouxiophyceae</taxon>
        <taxon>Trebouxiophyceae incertae sedis</taxon>
        <taxon>Coccomyxaceae</taxon>
        <taxon>Coccomyxa</taxon>
    </lineage>
</organism>
<dbReference type="InterPro" id="IPR036196">
    <property type="entry name" value="Ptyr_pPase_sf"/>
</dbReference>
<feature type="region of interest" description="Disordered" evidence="2">
    <location>
        <begin position="22"/>
        <end position="49"/>
    </location>
</feature>
<dbReference type="SMART" id="SM00226">
    <property type="entry name" value="LMWPc"/>
    <property type="match status" value="1"/>
</dbReference>
<name>A0ABR2YCI7_9CHLO</name>
<feature type="compositionally biased region" description="Polar residues" evidence="2">
    <location>
        <begin position="99"/>
        <end position="109"/>
    </location>
</feature>
<dbReference type="PANTHER" id="PTHR11717:SF7">
    <property type="entry name" value="LOW MOLECULAR WEIGHT PHOSPHOTYROSINE PROTEIN PHOSPHATASE"/>
    <property type="match status" value="1"/>
</dbReference>
<dbReference type="InterPro" id="IPR023485">
    <property type="entry name" value="Ptyr_pPase"/>
</dbReference>
<feature type="compositionally biased region" description="Basic and acidic residues" evidence="2">
    <location>
        <begin position="29"/>
        <end position="46"/>
    </location>
</feature>